<protein>
    <submittedName>
        <fullName evidence="2">Uncharacterized protein</fullName>
    </submittedName>
</protein>
<dbReference type="RefSeq" id="WP_145852684.1">
    <property type="nucleotide sequence ID" value="NZ_RPFW01000002.1"/>
</dbReference>
<dbReference type="Proteomes" id="UP000460272">
    <property type="component" value="Unassembled WGS sequence"/>
</dbReference>
<keyword evidence="3" id="KW-1185">Reference proteome</keyword>
<name>A0A6P2C1A7_9ACTN</name>
<evidence type="ECO:0000313" key="3">
    <source>
        <dbReference type="Proteomes" id="UP000460272"/>
    </source>
</evidence>
<reference evidence="2 3" key="1">
    <citation type="submission" date="2018-11" db="EMBL/GenBank/DDBJ databases">
        <title>Trebonia kvetii gen.nov., sp.nov., a novel acidophilic actinobacterium, and proposal of the new actinobacterial family Treboniaceae fam. nov.</title>
        <authorList>
            <person name="Rapoport D."/>
            <person name="Sagova-Mareckova M."/>
            <person name="Sedlacek I."/>
            <person name="Provaznik J."/>
            <person name="Kralova S."/>
            <person name="Pavlinic D."/>
            <person name="Benes V."/>
            <person name="Kopecky J."/>
        </authorList>
    </citation>
    <scope>NUCLEOTIDE SEQUENCE [LARGE SCALE GENOMIC DNA]</scope>
    <source>
        <strain evidence="2 3">15Tr583</strain>
    </source>
</reference>
<dbReference type="EMBL" id="RPFW01000002">
    <property type="protein sequence ID" value="TVZ04978.1"/>
    <property type="molecule type" value="Genomic_DNA"/>
</dbReference>
<sequence>MAKRRCSASAAVSNRRLPSSRPAVTMANRPKWADIPGAKRCARTTRWIAASRTSSPGAPACRGAS</sequence>
<accession>A0A6P2C1A7</accession>
<feature type="region of interest" description="Disordered" evidence="1">
    <location>
        <begin position="1"/>
        <end position="31"/>
    </location>
</feature>
<proteinExistence type="predicted"/>
<dbReference type="AlphaFoldDB" id="A0A6P2C1A7"/>
<comment type="caution">
    <text evidence="2">The sequence shown here is derived from an EMBL/GenBank/DDBJ whole genome shotgun (WGS) entry which is preliminary data.</text>
</comment>
<gene>
    <name evidence="2" type="ORF">EAS64_10130</name>
</gene>
<organism evidence="2 3">
    <name type="scientific">Trebonia kvetii</name>
    <dbReference type="NCBI Taxonomy" id="2480626"/>
    <lineage>
        <taxon>Bacteria</taxon>
        <taxon>Bacillati</taxon>
        <taxon>Actinomycetota</taxon>
        <taxon>Actinomycetes</taxon>
        <taxon>Streptosporangiales</taxon>
        <taxon>Treboniaceae</taxon>
        <taxon>Trebonia</taxon>
    </lineage>
</organism>
<evidence type="ECO:0000313" key="2">
    <source>
        <dbReference type="EMBL" id="TVZ04978.1"/>
    </source>
</evidence>
<evidence type="ECO:0000256" key="1">
    <source>
        <dbReference type="SAM" id="MobiDB-lite"/>
    </source>
</evidence>